<evidence type="ECO:0000313" key="2">
    <source>
        <dbReference type="EMBL" id="AYF94442.1"/>
    </source>
</evidence>
<name>A0ABN5PVR1_9STRE</name>
<protein>
    <submittedName>
        <fullName evidence="2">Uncharacterized protein</fullName>
    </submittedName>
</protein>
<reference evidence="3" key="1">
    <citation type="submission" date="2018-09" db="EMBL/GenBank/DDBJ databases">
        <title>Complete genome sequence of Streptococcus sp. KCOM 2890 (=JS71).</title>
        <authorList>
            <person name="Kook J.-K."/>
            <person name="Park S.-N."/>
            <person name="Lim Y.K."/>
        </authorList>
    </citation>
    <scope>NUCLEOTIDE SEQUENCE [LARGE SCALE GENOMIC DNA]</scope>
    <source>
        <strain evidence="3">JS71</strain>
    </source>
</reference>
<feature type="transmembrane region" description="Helical" evidence="1">
    <location>
        <begin position="39"/>
        <end position="57"/>
    </location>
</feature>
<sequence>MLKRLNGFKKFYLFSLVFFVLELLLVVFGLSFIPIICCLWFDSLVLALFWHFWTCVIKRETESNHVFSLIFSFILLLFFGFMLNMSISMSPNTIIPPIYHNARMEGKYVIIDHGSYEHGIGSWSVYRTMYHKLVNPIIMEL</sequence>
<organism evidence="2 3">
    <name type="scientific">Streptococcus koreensis</name>
    <dbReference type="NCBI Taxonomy" id="2382163"/>
    <lineage>
        <taxon>Bacteria</taxon>
        <taxon>Bacillati</taxon>
        <taxon>Bacillota</taxon>
        <taxon>Bacilli</taxon>
        <taxon>Lactobacillales</taxon>
        <taxon>Streptococcaceae</taxon>
        <taxon>Streptococcus</taxon>
    </lineage>
</organism>
<feature type="transmembrane region" description="Helical" evidence="1">
    <location>
        <begin position="69"/>
        <end position="87"/>
    </location>
</feature>
<evidence type="ECO:0000256" key="1">
    <source>
        <dbReference type="SAM" id="Phobius"/>
    </source>
</evidence>
<gene>
    <name evidence="2" type="ORF">D7D50_07500</name>
</gene>
<proteinExistence type="predicted"/>
<keyword evidence="1" id="KW-0472">Membrane</keyword>
<feature type="transmembrane region" description="Helical" evidence="1">
    <location>
        <begin position="12"/>
        <end position="33"/>
    </location>
</feature>
<dbReference type="Proteomes" id="UP000277293">
    <property type="component" value="Chromosome"/>
</dbReference>
<keyword evidence="3" id="KW-1185">Reference proteome</keyword>
<dbReference type="EMBL" id="CP032620">
    <property type="protein sequence ID" value="AYF94442.1"/>
    <property type="molecule type" value="Genomic_DNA"/>
</dbReference>
<keyword evidence="1" id="KW-1133">Transmembrane helix</keyword>
<evidence type="ECO:0000313" key="3">
    <source>
        <dbReference type="Proteomes" id="UP000277293"/>
    </source>
</evidence>
<keyword evidence="1" id="KW-0812">Transmembrane</keyword>
<accession>A0ABN5PVR1</accession>